<dbReference type="GO" id="GO:0005975">
    <property type="term" value="P:carbohydrate metabolic process"/>
    <property type="evidence" value="ECO:0007669"/>
    <property type="project" value="InterPro"/>
</dbReference>
<evidence type="ECO:0000256" key="3">
    <source>
        <dbReference type="ARBA" id="ARBA00023295"/>
    </source>
</evidence>
<dbReference type="InterPro" id="IPR033132">
    <property type="entry name" value="GH_1_N_CS"/>
</dbReference>
<evidence type="ECO:0000256" key="5">
    <source>
        <dbReference type="SAM" id="SignalP"/>
    </source>
</evidence>
<evidence type="ECO:0000256" key="4">
    <source>
        <dbReference type="RuleBase" id="RU003690"/>
    </source>
</evidence>
<keyword evidence="2" id="KW-0378">Hydrolase</keyword>
<dbReference type="PROSITE" id="PS51257">
    <property type="entry name" value="PROKAR_LIPOPROTEIN"/>
    <property type="match status" value="1"/>
</dbReference>
<dbReference type="EMBL" id="JX244261">
    <property type="protein sequence ID" value="AFU61920.1"/>
    <property type="molecule type" value="mRNA"/>
</dbReference>
<evidence type="ECO:0000256" key="2">
    <source>
        <dbReference type="ARBA" id="ARBA00022801"/>
    </source>
</evidence>
<evidence type="ECO:0000256" key="1">
    <source>
        <dbReference type="ARBA" id="ARBA00010838"/>
    </source>
</evidence>
<gene>
    <name evidence="6" type="primary">BG1</name>
</gene>
<organism evidence="6">
    <name type="scientific">Fragaria ananassa</name>
    <name type="common">Strawberry</name>
    <name type="synonym">Fragaria chiloensis x Fragaria virginiana</name>
    <dbReference type="NCBI Taxonomy" id="3747"/>
    <lineage>
        <taxon>Eukaryota</taxon>
        <taxon>Viridiplantae</taxon>
        <taxon>Streptophyta</taxon>
        <taxon>Embryophyta</taxon>
        <taxon>Tracheophyta</taxon>
        <taxon>Spermatophyta</taxon>
        <taxon>Magnoliopsida</taxon>
        <taxon>eudicotyledons</taxon>
        <taxon>Gunneridae</taxon>
        <taxon>Pentapetalae</taxon>
        <taxon>rosids</taxon>
        <taxon>fabids</taxon>
        <taxon>Rosales</taxon>
        <taxon>Rosaceae</taxon>
        <taxon>Rosoideae</taxon>
        <taxon>Potentilleae</taxon>
        <taxon>Fragariinae</taxon>
        <taxon>Fragaria</taxon>
    </lineage>
</organism>
<feature type="chain" id="PRO_5003879274" evidence="5">
    <location>
        <begin position="22"/>
        <end position="615"/>
    </location>
</feature>
<dbReference type="Gene3D" id="3.20.20.80">
    <property type="entry name" value="Glycosidases"/>
    <property type="match status" value="1"/>
</dbReference>
<dbReference type="PROSITE" id="PS00653">
    <property type="entry name" value="GLYCOSYL_HYDROL_F1_2"/>
    <property type="match status" value="1"/>
</dbReference>
<feature type="signal peptide" evidence="5">
    <location>
        <begin position="1"/>
        <end position="21"/>
    </location>
</feature>
<name>K4IAN6_FRAAN</name>
<evidence type="ECO:0000313" key="6">
    <source>
        <dbReference type="EMBL" id="AFU61920.1"/>
    </source>
</evidence>
<dbReference type="GO" id="GO:0008422">
    <property type="term" value="F:beta-glucosidase activity"/>
    <property type="evidence" value="ECO:0007669"/>
    <property type="project" value="TreeGrafter"/>
</dbReference>
<dbReference type="PANTHER" id="PTHR10353:SF302">
    <property type="entry name" value="BETA-GLUCOSIDASE 40"/>
    <property type="match status" value="1"/>
</dbReference>
<reference evidence="6" key="1">
    <citation type="submission" date="2012-06" db="EMBL/GenBank/DDBJ databases">
        <title>Sucrose Functions as a Signal Involved in the Regulation of Strawberry Fruit Ripening.</title>
        <authorList>
            <person name="Jia H.F."/>
            <person name="Li X.L."/>
            <person name="Jia W.S."/>
        </authorList>
    </citation>
    <scope>NUCLEOTIDE SEQUENCE</scope>
</reference>
<dbReference type="Pfam" id="PF00232">
    <property type="entry name" value="Glyco_hydro_1"/>
    <property type="match status" value="1"/>
</dbReference>
<accession>K4IAN6</accession>
<keyword evidence="5" id="KW-0732">Signal</keyword>
<dbReference type="InterPro" id="IPR001360">
    <property type="entry name" value="Glyco_hydro_1"/>
</dbReference>
<comment type="similarity">
    <text evidence="1 4">Belongs to the glycosyl hydrolase 1 family.</text>
</comment>
<dbReference type="PANTHER" id="PTHR10353">
    <property type="entry name" value="GLYCOSYL HYDROLASE"/>
    <property type="match status" value="1"/>
</dbReference>
<dbReference type="InterPro" id="IPR017853">
    <property type="entry name" value="GH"/>
</dbReference>
<dbReference type="FunFam" id="3.20.20.80:FF:000020">
    <property type="entry name" value="Beta-glucosidase 12"/>
    <property type="match status" value="1"/>
</dbReference>
<sequence>MGWKRGIALFIAFQVIIGCSSQSNSEINRGSFPKGFVFGTASSAFQYEGAVKEDGRGPSVWDIFSHTFGKITDFSNADVAVDQYHLYDARLLQPISGDVQLMKDMGMDAYRFSISWSRIFPNGTGQINQAGVDHYNNLINSLLAKGIEPYVTLYHWDLPQALEDRYTGWLDAQIIQDFAVYAETCFQKFGDRVKHWITFNEPHTFAVQGYDVGLQAPGRCSLLGRLFCRAGNSATEPYIVAHNVILSHATVADIYRKKYKPKQRGSIGASFDVIWYRSATNSTADIEATERAQDFQLGWFLDPFIFGDYPFSMRSRVGSRLPKFSKSESTLIKGSLDFVGINHYTTFYASNDSSHIIGLLNDSLSDSGAIALHSIFVLFSAFKDGKAIGDKANSIWLYIVPEGMRSLMNYIKKKYGNPPVLITENGMDDPNSPFISLKDALKDEKRISYHRDYLSNLLASIKEDGCNVNGYFAWSLLDNWEWGAGYTSRFGLYFIDYKDKLKRYPKDSGLALSSLLPDGNSICPFSLLYVVQLEYRRRYLRFASLCSVAGKIYTLCGGLAWPWVCLQQAVMEAGGGGGGRSDHGSSSVGLGLSLIFEVVWASRWVRARHLGLNPF</sequence>
<keyword evidence="3" id="KW-0326">Glycosidase</keyword>
<proteinExistence type="evidence at transcript level"/>
<dbReference type="PRINTS" id="PR00131">
    <property type="entry name" value="GLHYDRLASE1"/>
</dbReference>
<dbReference type="AlphaFoldDB" id="K4IAN6"/>
<protein>
    <submittedName>
        <fullName evidence="6">Beta-glucosidase 1</fullName>
    </submittedName>
</protein>
<dbReference type="SUPFAM" id="SSF51445">
    <property type="entry name" value="(Trans)glycosidases"/>
    <property type="match status" value="1"/>
</dbReference>